<feature type="repeat" description="WD" evidence="8">
    <location>
        <begin position="713"/>
        <end position="754"/>
    </location>
</feature>
<gene>
    <name evidence="13" type="primary">LOC106162713</name>
</gene>
<dbReference type="PROSITE" id="PS50294">
    <property type="entry name" value="WD_REPEATS_REGION"/>
    <property type="match status" value="3"/>
</dbReference>
<evidence type="ECO:0000256" key="2">
    <source>
        <dbReference type="ARBA" id="ARBA00006489"/>
    </source>
</evidence>
<feature type="repeat" description="WD" evidence="8">
    <location>
        <begin position="584"/>
        <end position="625"/>
    </location>
</feature>
<evidence type="ECO:0000256" key="3">
    <source>
        <dbReference type="ARBA" id="ARBA00022490"/>
    </source>
</evidence>
<evidence type="ECO:0000256" key="6">
    <source>
        <dbReference type="ARBA" id="ARBA00022737"/>
    </source>
</evidence>
<dbReference type="InterPro" id="IPR005108">
    <property type="entry name" value="HELP"/>
</dbReference>
<dbReference type="InParanoid" id="A0A1S3IBA3"/>
<dbReference type="InterPro" id="IPR055439">
    <property type="entry name" value="Beta-prop_EML_1st"/>
</dbReference>
<evidence type="ECO:0000256" key="5">
    <source>
        <dbReference type="ARBA" id="ARBA00022701"/>
    </source>
</evidence>
<dbReference type="GeneID" id="106162713"/>
<dbReference type="STRING" id="7574.A0A1S3IBA3"/>
<feature type="compositionally biased region" description="Low complexity" evidence="9">
    <location>
        <begin position="153"/>
        <end position="162"/>
    </location>
</feature>
<feature type="domain" description="EML-like first beta-propeller" evidence="10">
    <location>
        <begin position="287"/>
        <end position="574"/>
    </location>
</feature>
<evidence type="ECO:0000313" key="13">
    <source>
        <dbReference type="RefSeq" id="XP_013395545.1"/>
    </source>
</evidence>
<dbReference type="KEGG" id="lak:106162713"/>
<dbReference type="InterPro" id="IPR050630">
    <property type="entry name" value="WD_repeat_EMAP"/>
</dbReference>
<organism evidence="12 13">
    <name type="scientific">Lingula anatina</name>
    <name type="common">Brachiopod</name>
    <name type="synonym">Lingula unguis</name>
    <dbReference type="NCBI Taxonomy" id="7574"/>
    <lineage>
        <taxon>Eukaryota</taxon>
        <taxon>Metazoa</taxon>
        <taxon>Spiralia</taxon>
        <taxon>Lophotrochozoa</taxon>
        <taxon>Brachiopoda</taxon>
        <taxon>Linguliformea</taxon>
        <taxon>Lingulata</taxon>
        <taxon>Lingulida</taxon>
        <taxon>Linguloidea</taxon>
        <taxon>Lingulidae</taxon>
        <taxon>Lingula</taxon>
    </lineage>
</organism>
<keyword evidence="4 8" id="KW-0853">WD repeat</keyword>
<evidence type="ECO:0000259" key="11">
    <source>
        <dbReference type="Pfam" id="PF23414"/>
    </source>
</evidence>
<dbReference type="SUPFAM" id="SSF50978">
    <property type="entry name" value="WD40 repeat-like"/>
    <property type="match status" value="3"/>
</dbReference>
<dbReference type="FunFam" id="2.130.10.10:FF:000005">
    <property type="entry name" value="Putative echinoderm microtubule-associated protein-like 1"/>
    <property type="match status" value="1"/>
</dbReference>
<dbReference type="RefSeq" id="XP_013395545.1">
    <property type="nucleotide sequence ID" value="XM_013540091.1"/>
</dbReference>
<dbReference type="PANTHER" id="PTHR13720:SF50">
    <property type="entry name" value="ECHINODERM MICROTUBULE-ASSOCIATED PROTEIN-LIKE 2"/>
    <property type="match status" value="1"/>
</dbReference>
<keyword evidence="6" id="KW-0677">Repeat</keyword>
<keyword evidence="7" id="KW-0206">Cytoskeleton</keyword>
<dbReference type="PROSITE" id="PS50082">
    <property type="entry name" value="WD_REPEATS_2"/>
    <property type="match status" value="4"/>
</dbReference>
<evidence type="ECO:0000256" key="1">
    <source>
        <dbReference type="ARBA" id="ARBA00004245"/>
    </source>
</evidence>
<keyword evidence="5" id="KW-0493">Microtubule</keyword>
<dbReference type="Pfam" id="PF03451">
    <property type="entry name" value="HELP"/>
    <property type="match status" value="1"/>
</dbReference>
<evidence type="ECO:0000256" key="4">
    <source>
        <dbReference type="ARBA" id="ARBA00022574"/>
    </source>
</evidence>
<feature type="region of interest" description="Disordered" evidence="9">
    <location>
        <begin position="313"/>
        <end position="341"/>
    </location>
</feature>
<dbReference type="CDD" id="cd21931">
    <property type="entry name" value="TD_EMAP-like"/>
    <property type="match status" value="1"/>
</dbReference>
<comment type="similarity">
    <text evidence="2">Belongs to the WD repeat EMAP family.</text>
</comment>
<proteinExistence type="inferred from homology"/>
<evidence type="ECO:0000256" key="7">
    <source>
        <dbReference type="ARBA" id="ARBA00023212"/>
    </source>
</evidence>
<keyword evidence="3" id="KW-0963">Cytoplasm</keyword>
<evidence type="ECO:0000259" key="10">
    <source>
        <dbReference type="Pfam" id="PF23409"/>
    </source>
</evidence>
<reference evidence="13" key="1">
    <citation type="submission" date="2025-08" db="UniProtKB">
        <authorList>
            <consortium name="RefSeq"/>
        </authorList>
    </citation>
    <scope>IDENTIFICATION</scope>
    <source>
        <tissue evidence="13">Gonads</tissue>
    </source>
</reference>
<dbReference type="GO" id="GO:0072686">
    <property type="term" value="C:mitotic spindle"/>
    <property type="evidence" value="ECO:0007669"/>
    <property type="project" value="TreeGrafter"/>
</dbReference>
<dbReference type="InterPro" id="IPR055442">
    <property type="entry name" value="Beta-prop_EML-like_2nd"/>
</dbReference>
<comment type="subcellular location">
    <subcellularLocation>
        <location evidence="1">Cytoplasm</location>
        <location evidence="1">Cytoskeleton</location>
    </subcellularLocation>
</comment>
<sequence length="860" mass="95134">MRKDKVWTLNTVDMHLFGRLINLVYSPVTLARFLKDGMLDHENEELRERVSALEKKVHQNEDEMLCLKSALADALRRIASLESGRTAGLTNNVLPSKPFKPQPRRVSSAPVSAADSRSKRAGSVEQAFVTRDTAPPQKRAPTPTPKAPPSPSPTSLKKWSSLSSAEFQGGNLQMSRSFQSVTCLTDKTRATDRKAMAHRRKETTFNKEEGYLRMYLRGRPVTLYAPTLEEYDLAKKEDQPPQSLKLEWVYGYRGRDCRSNVHLLPTGETVYFVAGVVVLYNVEEQIQRHYLGHTDDVKCLAVHPDKITIATGQVAGHDNKKSSRPKSAQHGKGDPSTAPDHLPHVRVWNSVSLQTLHILGLGGDFDRAVCSIGFSKADGGQLLCAVDEGNEHTLSVWEWQKGEKGHKITETKSSTEPVVASEFHPLDANTIITCGKNQITFWTLEGGTLGKKLGLFEKHEKPKFVLCLAIADNGDVFTGDSNGNIFIWPRGTNKISKALTGVHEGGIFSLLFTKDGHLLSGGGKDRRIVQWDATGLTQTGEVEIPEHYGAVRTLTQGKGNMIVVGSTRNVILQGTLELNFNPIVQGHVDELWGLAVHPNQHQFLTCAYDKKVFLWDALSHSAVWSKELEVPAHCACFHPDAQVVAIGTQTAKWLVLDLTSREPVYSHTDGNEQIECAEYSPDGKYLALGSRDNHIYVYSVDEEGKKYSRVGKCQGHSSFVTHLDWSADSQYIQSNSGDYELLFWNASSCKQITASSSMRDVQWATSYCTISFNTCGIWPEGADGTDVNGSSRAHKADLLASADDYGKVNLYRYPSTHIEAGHRAYGGHSSHVTAVRFLHDDSRLLSTGGKDAGILQWEIL</sequence>
<dbReference type="PANTHER" id="PTHR13720">
    <property type="entry name" value="WD-40 REPEAT PROTEIN"/>
    <property type="match status" value="1"/>
</dbReference>
<dbReference type="FunFam" id="2.130.10.10:FF:002220">
    <property type="entry name" value="EMAP-like 3"/>
    <property type="match status" value="1"/>
</dbReference>
<dbReference type="GO" id="GO:0005874">
    <property type="term" value="C:microtubule"/>
    <property type="evidence" value="ECO:0007669"/>
    <property type="project" value="UniProtKB-KW"/>
</dbReference>
<dbReference type="Pfam" id="PF23409">
    <property type="entry name" value="Beta-prop_EML"/>
    <property type="match status" value="1"/>
</dbReference>
<feature type="compositionally biased region" description="Pro residues" evidence="9">
    <location>
        <begin position="142"/>
        <end position="152"/>
    </location>
</feature>
<name>A0A1S3IBA3_LINAN</name>
<dbReference type="InterPro" id="IPR049813">
    <property type="entry name" value="Elp-1-like_TD"/>
</dbReference>
<evidence type="ECO:0000256" key="8">
    <source>
        <dbReference type="PROSITE-ProRule" id="PRU00221"/>
    </source>
</evidence>
<accession>A0A1S3IBA3</accession>
<dbReference type="InterPro" id="IPR001680">
    <property type="entry name" value="WD40_rpt"/>
</dbReference>
<dbReference type="Proteomes" id="UP000085678">
    <property type="component" value="Unplaced"/>
</dbReference>
<dbReference type="InterPro" id="IPR015943">
    <property type="entry name" value="WD40/YVTN_repeat-like_dom_sf"/>
</dbReference>
<dbReference type="Gene3D" id="2.130.10.10">
    <property type="entry name" value="YVTN repeat-like/Quinoprotein amine dehydrogenase"/>
    <property type="match status" value="2"/>
</dbReference>
<dbReference type="AlphaFoldDB" id="A0A1S3IBA3"/>
<dbReference type="OrthoDB" id="47802at2759"/>
<feature type="repeat" description="WD" evidence="8">
    <location>
        <begin position="825"/>
        <end position="860"/>
    </location>
</feature>
<feature type="repeat" description="WD" evidence="8">
    <location>
        <begin position="500"/>
        <end position="532"/>
    </location>
</feature>
<dbReference type="GO" id="GO:0008017">
    <property type="term" value="F:microtubule binding"/>
    <property type="evidence" value="ECO:0007669"/>
    <property type="project" value="TreeGrafter"/>
</dbReference>
<feature type="domain" description="EML-like second beta-propeller" evidence="11">
    <location>
        <begin position="591"/>
        <end position="859"/>
    </location>
</feature>
<evidence type="ECO:0000256" key="9">
    <source>
        <dbReference type="SAM" id="MobiDB-lite"/>
    </source>
</evidence>
<evidence type="ECO:0000313" key="12">
    <source>
        <dbReference type="Proteomes" id="UP000085678"/>
    </source>
</evidence>
<feature type="region of interest" description="Disordered" evidence="9">
    <location>
        <begin position="89"/>
        <end position="162"/>
    </location>
</feature>
<dbReference type="InterPro" id="IPR036322">
    <property type="entry name" value="WD40_repeat_dom_sf"/>
</dbReference>
<dbReference type="GO" id="GO:0000226">
    <property type="term" value="P:microtubule cytoskeleton organization"/>
    <property type="evidence" value="ECO:0007669"/>
    <property type="project" value="TreeGrafter"/>
</dbReference>
<dbReference type="SMART" id="SM00320">
    <property type="entry name" value="WD40"/>
    <property type="match status" value="8"/>
</dbReference>
<dbReference type="Pfam" id="PF23414">
    <property type="entry name" value="Beta-prop_EML_2"/>
    <property type="match status" value="1"/>
</dbReference>
<keyword evidence="12" id="KW-1185">Reference proteome</keyword>
<protein>
    <submittedName>
        <fullName evidence="13">Echinoderm microtubule-associated protein-like 2 isoform X1</fullName>
    </submittedName>
</protein>